<dbReference type="AlphaFoldDB" id="A0AAD6IVY4"/>
<gene>
    <name evidence="2" type="ORF">Dda_5271</name>
</gene>
<sequence>MKLSTFLIAPLLVAVSSAAILKPSADLNRRGEGTCHPHHHPSSPCRHKSIAHTHFNIVGNSKYNGIVARAAEPDPDAIHIKDLLLKSPEFGNLPPDTIEFLKKVPAGIFDALTGLSPEDFLAAIGDLTNRKIPTFPGVTSTMTALPAATSKA</sequence>
<protein>
    <submittedName>
        <fullName evidence="2">Uncharacterized protein</fullName>
    </submittedName>
</protein>
<evidence type="ECO:0000256" key="1">
    <source>
        <dbReference type="SAM" id="SignalP"/>
    </source>
</evidence>
<keyword evidence="3" id="KW-1185">Reference proteome</keyword>
<dbReference type="Proteomes" id="UP001221413">
    <property type="component" value="Unassembled WGS sequence"/>
</dbReference>
<evidence type="ECO:0000313" key="2">
    <source>
        <dbReference type="EMBL" id="KAJ6259633.1"/>
    </source>
</evidence>
<proteinExistence type="predicted"/>
<reference evidence="2" key="1">
    <citation type="submission" date="2023-01" db="EMBL/GenBank/DDBJ databases">
        <title>The chitinases involved in constricting ring structure development in the nematode-trapping fungus Drechslerella dactyloides.</title>
        <authorList>
            <person name="Wang R."/>
            <person name="Zhang L."/>
            <person name="Tang P."/>
            <person name="Li S."/>
            <person name="Liang L."/>
        </authorList>
    </citation>
    <scope>NUCLEOTIDE SEQUENCE</scope>
    <source>
        <strain evidence="2">YMF1.00031</strain>
    </source>
</reference>
<accession>A0AAD6IVY4</accession>
<dbReference type="EMBL" id="JAQGDS010000006">
    <property type="protein sequence ID" value="KAJ6259633.1"/>
    <property type="molecule type" value="Genomic_DNA"/>
</dbReference>
<organism evidence="2 3">
    <name type="scientific">Drechslerella dactyloides</name>
    <name type="common">Nematode-trapping fungus</name>
    <name type="synonym">Arthrobotrys dactyloides</name>
    <dbReference type="NCBI Taxonomy" id="74499"/>
    <lineage>
        <taxon>Eukaryota</taxon>
        <taxon>Fungi</taxon>
        <taxon>Dikarya</taxon>
        <taxon>Ascomycota</taxon>
        <taxon>Pezizomycotina</taxon>
        <taxon>Orbiliomycetes</taxon>
        <taxon>Orbiliales</taxon>
        <taxon>Orbiliaceae</taxon>
        <taxon>Drechslerella</taxon>
    </lineage>
</organism>
<name>A0AAD6IVY4_DREDA</name>
<comment type="caution">
    <text evidence="2">The sequence shown here is derived from an EMBL/GenBank/DDBJ whole genome shotgun (WGS) entry which is preliminary data.</text>
</comment>
<evidence type="ECO:0000313" key="3">
    <source>
        <dbReference type="Proteomes" id="UP001221413"/>
    </source>
</evidence>
<feature type="chain" id="PRO_5041928238" evidence="1">
    <location>
        <begin position="19"/>
        <end position="152"/>
    </location>
</feature>
<feature type="signal peptide" evidence="1">
    <location>
        <begin position="1"/>
        <end position="18"/>
    </location>
</feature>
<keyword evidence="1" id="KW-0732">Signal</keyword>